<comment type="caution">
    <text evidence="1">The sequence shown here is derived from an EMBL/GenBank/DDBJ whole genome shotgun (WGS) entry which is preliminary data.</text>
</comment>
<dbReference type="AlphaFoldDB" id="A0A699RX71"/>
<gene>
    <name evidence="1" type="ORF">Tci_862308</name>
</gene>
<sequence length="140" mass="15500">SAKQSIFATSSVEAEYINAYDASKKAVWISKFISGLGIVPAIEKPINMYSDNTGAITIANESRITKGARHLCAIVHYLCEVIEFDDIKLEKVHTYNNLPDPFTKAMAFPKHSEHTKNIGMLPASSVMQVCDLSYICIFNP</sequence>
<dbReference type="EMBL" id="BKCJ011125726">
    <property type="protein sequence ID" value="GFC90338.1"/>
    <property type="molecule type" value="Genomic_DNA"/>
</dbReference>
<evidence type="ECO:0000313" key="1">
    <source>
        <dbReference type="EMBL" id="GFC90338.1"/>
    </source>
</evidence>
<organism evidence="1">
    <name type="scientific">Tanacetum cinerariifolium</name>
    <name type="common">Dalmatian daisy</name>
    <name type="synonym">Chrysanthemum cinerariifolium</name>
    <dbReference type="NCBI Taxonomy" id="118510"/>
    <lineage>
        <taxon>Eukaryota</taxon>
        <taxon>Viridiplantae</taxon>
        <taxon>Streptophyta</taxon>
        <taxon>Embryophyta</taxon>
        <taxon>Tracheophyta</taxon>
        <taxon>Spermatophyta</taxon>
        <taxon>Magnoliopsida</taxon>
        <taxon>eudicotyledons</taxon>
        <taxon>Gunneridae</taxon>
        <taxon>Pentapetalae</taxon>
        <taxon>asterids</taxon>
        <taxon>campanulids</taxon>
        <taxon>Asterales</taxon>
        <taxon>Asteraceae</taxon>
        <taxon>Asteroideae</taxon>
        <taxon>Anthemideae</taxon>
        <taxon>Anthemidinae</taxon>
        <taxon>Tanacetum</taxon>
    </lineage>
</organism>
<evidence type="ECO:0008006" key="2">
    <source>
        <dbReference type="Google" id="ProtNLM"/>
    </source>
</evidence>
<dbReference type="CDD" id="cd09272">
    <property type="entry name" value="RNase_HI_RT_Ty1"/>
    <property type="match status" value="1"/>
</dbReference>
<feature type="non-terminal residue" evidence="1">
    <location>
        <position position="1"/>
    </location>
</feature>
<reference evidence="1" key="1">
    <citation type="journal article" date="2019" name="Sci. Rep.">
        <title>Draft genome of Tanacetum cinerariifolium, the natural source of mosquito coil.</title>
        <authorList>
            <person name="Yamashiro T."/>
            <person name="Shiraishi A."/>
            <person name="Satake H."/>
            <person name="Nakayama K."/>
        </authorList>
    </citation>
    <scope>NUCLEOTIDE SEQUENCE</scope>
</reference>
<name>A0A699RX71_TANCI</name>
<accession>A0A699RX71</accession>
<proteinExistence type="predicted"/>
<protein>
    <recommendedName>
        <fullName evidence="2">Retrovirus-related Pol polyprotein from transposon TNT 1-94</fullName>
    </recommendedName>
</protein>